<dbReference type="InterPro" id="IPR013856">
    <property type="entry name" value="Peptidase_M4_domain"/>
</dbReference>
<comment type="caution">
    <text evidence="13">The sequence shown here is derived from an EMBL/GenBank/DDBJ whole genome shotgun (WGS) entry which is preliminary data.</text>
</comment>
<dbReference type="InterPro" id="IPR001570">
    <property type="entry name" value="Peptidase_M4_C_domain"/>
</dbReference>
<feature type="signal peptide" evidence="9">
    <location>
        <begin position="1"/>
        <end position="28"/>
    </location>
</feature>
<keyword evidence="7" id="KW-0482">Metalloprotease</keyword>
<accession>A0ABW8BZW9</accession>
<dbReference type="InterPro" id="IPR027268">
    <property type="entry name" value="Peptidase_M4/M1_CTD_sf"/>
</dbReference>
<evidence type="ECO:0000256" key="8">
    <source>
        <dbReference type="SAM" id="MobiDB-lite"/>
    </source>
</evidence>
<evidence type="ECO:0000256" key="7">
    <source>
        <dbReference type="ARBA" id="ARBA00023049"/>
    </source>
</evidence>
<dbReference type="PANTHER" id="PTHR33794">
    <property type="entry name" value="BACILLOLYSIN"/>
    <property type="match status" value="1"/>
</dbReference>
<evidence type="ECO:0000256" key="1">
    <source>
        <dbReference type="ARBA" id="ARBA00009388"/>
    </source>
</evidence>
<keyword evidence="14" id="KW-1185">Reference proteome</keyword>
<organism evidence="13 14">
    <name type="scientific">Streptomyces fildesensis</name>
    <dbReference type="NCBI Taxonomy" id="375757"/>
    <lineage>
        <taxon>Bacteria</taxon>
        <taxon>Bacillati</taxon>
        <taxon>Actinomycetota</taxon>
        <taxon>Actinomycetes</taxon>
        <taxon>Kitasatosporales</taxon>
        <taxon>Streptomycetaceae</taxon>
        <taxon>Streptomyces</taxon>
    </lineage>
</organism>
<comment type="similarity">
    <text evidence="1">Belongs to the peptidase M4 family.</text>
</comment>
<sequence length="714" mass="73140">MKRSVLASTLTLAVSGLLIAGAGTPASAAKNPRPTLPKASEAQALRDANSTVAAHPQLVRAGAHDAFTSRDVTVDADGSRHVHLDRTYQGLPVLGGDVIVHTAPDGTASNASLTLAAPLNLSVTPKITAKQAIATAVKKFKGVKHGSTAKLVVDATTATPTLVWQVVTNGTAPDQSPSHLHVLVNAQTGAAGQSWNSFISTAVAGQNQATAPATTVAGAAASGTGHGYQVGDVTLGTTSVSGGYQLLDPTRGNGETRDAQNKTTTNDSPPAGWGAAFTDTDNVWGDGTLTNRATVAVDAHYGIQATWDYYKNVHGRNGIKNDGVGARSFVHYGVNYGNAGWDDDSFSMIYGDGAVGDKPFTELDVAGHEMSHGVTAATAGLNYFGDAGGLNESTSDIFGTLVEFNANSPADKPDYLIGEKIGSTPLRYMDDPKKDGVSQSCWTTGTKNLDPHYSSGVGNHFFYLLAVGSGSSSYGNSPTCGGAPAVTGIGNADTGKIWYRALSTYMTAATDYPGARTASIKAAKDLFGGTSAQCAAVEKAWTAAAVAATSTTCGGTGTTPPPDGTNLLANPGFESGATTWAQTSGVITNETGATPHAGSYYAWLDGYGTTHSDTLSQSVTIPATAAAPKLSFWLAINTKETGSTAYDTLKAQVVSGTTTTTLATYSNVTPGGYIQRTLDLSAFKGKTVTIKFLGAEDSSAATSFLIDDTAVTNG</sequence>
<evidence type="ECO:0000259" key="12">
    <source>
        <dbReference type="Pfam" id="PF07504"/>
    </source>
</evidence>
<reference evidence="13 14" key="1">
    <citation type="submission" date="2024-10" db="EMBL/GenBank/DDBJ databases">
        <title>The Natural Products Discovery Center: Release of the First 8490 Sequenced Strains for Exploring Actinobacteria Biosynthetic Diversity.</title>
        <authorList>
            <person name="Kalkreuter E."/>
            <person name="Kautsar S.A."/>
            <person name="Yang D."/>
            <person name="Bader C.D."/>
            <person name="Teijaro C.N."/>
            <person name="Fluegel L."/>
            <person name="Davis C.M."/>
            <person name="Simpson J.R."/>
            <person name="Lauterbach L."/>
            <person name="Steele A.D."/>
            <person name="Gui C."/>
            <person name="Meng S."/>
            <person name="Li G."/>
            <person name="Viehrig K."/>
            <person name="Ye F."/>
            <person name="Su P."/>
            <person name="Kiefer A.F."/>
            <person name="Nichols A."/>
            <person name="Cepeda A.J."/>
            <person name="Yan W."/>
            <person name="Fan B."/>
            <person name="Jiang Y."/>
            <person name="Adhikari A."/>
            <person name="Zheng C.-J."/>
            <person name="Schuster L."/>
            <person name="Cowan T.M."/>
            <person name="Smanski M.J."/>
            <person name="Chevrette M.G."/>
            <person name="De Carvalho L.P.S."/>
            <person name="Shen B."/>
        </authorList>
    </citation>
    <scope>NUCLEOTIDE SEQUENCE [LARGE SCALE GENOMIC DNA]</scope>
    <source>
        <strain evidence="13 14">NPDC053399</strain>
    </source>
</reference>
<evidence type="ECO:0000256" key="4">
    <source>
        <dbReference type="ARBA" id="ARBA00022729"/>
    </source>
</evidence>
<proteinExistence type="inferred from homology"/>
<dbReference type="Proteomes" id="UP001614394">
    <property type="component" value="Unassembled WGS sequence"/>
</dbReference>
<dbReference type="PANTHER" id="PTHR33794:SF1">
    <property type="entry name" value="BACILLOLYSIN"/>
    <property type="match status" value="1"/>
</dbReference>
<dbReference type="Gene3D" id="1.10.390.10">
    <property type="entry name" value="Neutral Protease Domain 2"/>
    <property type="match status" value="1"/>
</dbReference>
<evidence type="ECO:0000259" key="11">
    <source>
        <dbReference type="Pfam" id="PF02868"/>
    </source>
</evidence>
<name>A0ABW8BZW9_9ACTN</name>
<keyword evidence="3" id="KW-0479">Metal-binding</keyword>
<dbReference type="Pfam" id="PF02868">
    <property type="entry name" value="Peptidase_M4_C"/>
    <property type="match status" value="1"/>
</dbReference>
<keyword evidence="4 9" id="KW-0732">Signal</keyword>
<dbReference type="Gene3D" id="2.60.120.260">
    <property type="entry name" value="Galactose-binding domain-like"/>
    <property type="match status" value="1"/>
</dbReference>
<dbReference type="RefSeq" id="WP_399644245.1">
    <property type="nucleotide sequence ID" value="NZ_JBITYG010000001.1"/>
</dbReference>
<feature type="domain" description="FTP" evidence="12">
    <location>
        <begin position="65"/>
        <end position="111"/>
    </location>
</feature>
<evidence type="ECO:0000313" key="13">
    <source>
        <dbReference type="EMBL" id="MFI9099713.1"/>
    </source>
</evidence>
<feature type="region of interest" description="Disordered" evidence="8">
    <location>
        <begin position="244"/>
        <end position="273"/>
    </location>
</feature>
<evidence type="ECO:0000313" key="14">
    <source>
        <dbReference type="Proteomes" id="UP001614394"/>
    </source>
</evidence>
<dbReference type="Pfam" id="PF01447">
    <property type="entry name" value="Peptidase_M4"/>
    <property type="match status" value="1"/>
</dbReference>
<dbReference type="InterPro" id="IPR011096">
    <property type="entry name" value="FTP_domain"/>
</dbReference>
<dbReference type="SUPFAM" id="SSF49899">
    <property type="entry name" value="Concanavalin A-like lectins/glucanases"/>
    <property type="match status" value="1"/>
</dbReference>
<evidence type="ECO:0000259" key="10">
    <source>
        <dbReference type="Pfam" id="PF01447"/>
    </source>
</evidence>
<keyword evidence="6" id="KW-0862">Zinc</keyword>
<protein>
    <submittedName>
        <fullName evidence="13">M4 family metallopeptidase</fullName>
    </submittedName>
</protein>
<evidence type="ECO:0000256" key="6">
    <source>
        <dbReference type="ARBA" id="ARBA00022833"/>
    </source>
</evidence>
<feature type="domain" description="Peptidase M4" evidence="10">
    <location>
        <begin position="223"/>
        <end position="375"/>
    </location>
</feature>
<dbReference type="Gene3D" id="3.10.450.490">
    <property type="match status" value="1"/>
</dbReference>
<dbReference type="SUPFAM" id="SSF55486">
    <property type="entry name" value="Metalloproteases ('zincins'), catalytic domain"/>
    <property type="match status" value="1"/>
</dbReference>
<dbReference type="CDD" id="cd09597">
    <property type="entry name" value="M4_TLP"/>
    <property type="match status" value="1"/>
</dbReference>
<keyword evidence="5" id="KW-0378">Hydrolase</keyword>
<dbReference type="EMBL" id="JBITYG010000001">
    <property type="protein sequence ID" value="MFI9099713.1"/>
    <property type="molecule type" value="Genomic_DNA"/>
</dbReference>
<dbReference type="Gene3D" id="3.10.170.10">
    <property type="match status" value="1"/>
</dbReference>
<dbReference type="InterPro" id="IPR023612">
    <property type="entry name" value="Peptidase_M4"/>
</dbReference>
<evidence type="ECO:0000256" key="2">
    <source>
        <dbReference type="ARBA" id="ARBA00022670"/>
    </source>
</evidence>
<evidence type="ECO:0000256" key="5">
    <source>
        <dbReference type="ARBA" id="ARBA00022801"/>
    </source>
</evidence>
<gene>
    <name evidence="13" type="ORF">ACIGXA_04245</name>
</gene>
<keyword evidence="2" id="KW-0645">Protease</keyword>
<dbReference type="Pfam" id="PF07504">
    <property type="entry name" value="FTP"/>
    <property type="match status" value="1"/>
</dbReference>
<evidence type="ECO:0000256" key="3">
    <source>
        <dbReference type="ARBA" id="ARBA00022723"/>
    </source>
</evidence>
<feature type="chain" id="PRO_5045223545" evidence="9">
    <location>
        <begin position="29"/>
        <end position="714"/>
    </location>
</feature>
<dbReference type="InterPro" id="IPR050728">
    <property type="entry name" value="Zinc_Metalloprotease_M4"/>
</dbReference>
<evidence type="ECO:0000256" key="9">
    <source>
        <dbReference type="SAM" id="SignalP"/>
    </source>
</evidence>
<feature type="domain" description="Peptidase M4 C-terminal" evidence="11">
    <location>
        <begin position="379"/>
        <end position="546"/>
    </location>
</feature>
<dbReference type="InterPro" id="IPR013320">
    <property type="entry name" value="ConA-like_dom_sf"/>
</dbReference>
<dbReference type="PRINTS" id="PR00730">
    <property type="entry name" value="THERMOLYSIN"/>
</dbReference>